<dbReference type="Proteomes" id="UP000255317">
    <property type="component" value="Unassembled WGS sequence"/>
</dbReference>
<keyword evidence="3" id="KW-1185">Reference proteome</keyword>
<dbReference type="InterPro" id="IPR043749">
    <property type="entry name" value="DUF5694"/>
</dbReference>
<organism evidence="2 3">
    <name type="scientific">Marinirhabdus gelatinilytica</name>
    <dbReference type="NCBI Taxonomy" id="1703343"/>
    <lineage>
        <taxon>Bacteria</taxon>
        <taxon>Pseudomonadati</taxon>
        <taxon>Bacteroidota</taxon>
        <taxon>Flavobacteriia</taxon>
        <taxon>Flavobacteriales</taxon>
        <taxon>Flavobacteriaceae</taxon>
    </lineage>
</organism>
<feature type="compositionally biased region" description="Low complexity" evidence="1">
    <location>
        <begin position="23"/>
        <end position="33"/>
    </location>
</feature>
<dbReference type="EMBL" id="QRAO01000003">
    <property type="protein sequence ID" value="RDK85532.1"/>
    <property type="molecule type" value="Genomic_DNA"/>
</dbReference>
<sequence length="296" mass="34544">MKYFIILSILSFFISCTENTQKTTSPSSESIETSTKDTLKTPSHFFPEQKTKVLVVGTFHFDYPGLDSHKTTPEDQIDVLKEPKKSEVTELVGYIKKFKPTKIAIEANANWNATQKLREYAQGQHRDKRDERYQLAMRTATELGVDTLYEVNAYSLRSDLYKKDSLFLKSITGDVNWDYEDPLWEGFENWMAYDDKLIPKMNLTEYFKHMNSRESHNYGYGIYLLGNFKSKNNQGADHLSIWWYNRNLRIFRNIIGITESPEDRILVVMGNGHAAILRNLFETSPNYEFVEFDSLE</sequence>
<dbReference type="PROSITE" id="PS51257">
    <property type="entry name" value="PROKAR_LIPOPROTEIN"/>
    <property type="match status" value="1"/>
</dbReference>
<dbReference type="AlphaFoldDB" id="A0A370QAZ3"/>
<dbReference type="Pfam" id="PF18950">
    <property type="entry name" value="DUF5694"/>
    <property type="match status" value="1"/>
</dbReference>
<feature type="region of interest" description="Disordered" evidence="1">
    <location>
        <begin position="20"/>
        <end position="42"/>
    </location>
</feature>
<accession>A0A370QAZ3</accession>
<evidence type="ECO:0000313" key="2">
    <source>
        <dbReference type="EMBL" id="RDK85532.1"/>
    </source>
</evidence>
<comment type="caution">
    <text evidence="2">The sequence shown here is derived from an EMBL/GenBank/DDBJ whole genome shotgun (WGS) entry which is preliminary data.</text>
</comment>
<protein>
    <submittedName>
        <fullName evidence="2">Uncharacterized protein</fullName>
    </submittedName>
</protein>
<reference evidence="2 3" key="1">
    <citation type="submission" date="2018-07" db="EMBL/GenBank/DDBJ databases">
        <title>Genomic Encyclopedia of Type Strains, Phase IV (KMG-IV): sequencing the most valuable type-strain genomes for metagenomic binning, comparative biology and taxonomic classification.</title>
        <authorList>
            <person name="Goeker M."/>
        </authorList>
    </citation>
    <scope>NUCLEOTIDE SEQUENCE [LARGE SCALE GENOMIC DNA]</scope>
    <source>
        <strain evidence="2 3">DSM 101478</strain>
    </source>
</reference>
<dbReference type="RefSeq" id="WP_245946277.1">
    <property type="nucleotide sequence ID" value="NZ_QRAO01000003.1"/>
</dbReference>
<evidence type="ECO:0000313" key="3">
    <source>
        <dbReference type="Proteomes" id="UP000255317"/>
    </source>
</evidence>
<name>A0A370QAZ3_9FLAO</name>
<proteinExistence type="predicted"/>
<evidence type="ECO:0000256" key="1">
    <source>
        <dbReference type="SAM" id="MobiDB-lite"/>
    </source>
</evidence>
<gene>
    <name evidence="2" type="ORF">C8D94_103359</name>
</gene>